<sequence>MNNNIFPCFWFNQNGAEAAEFYTSVFRNCQITVNTPMVINIEIEGQKLMFLNAGPMFKPNLTLSLMMMCDSAGEVESYYHRLAEKGKVMMELDAYPWSEKYAWVEDQYGISWQLYLGTEKAKQKFSPVMMFTGKNAGKCKEALSYYTTIFPDSEIEGVMEYEEGQGDVAGNVAHSQFIINDYVMMAMDSSHDHKAQFTEGTSMTIMTKDQDETDYYWNEFTKEGEESMCGWLKDKYGFSWQIVPHRLIELTNTHEVEKAQKAFGAMMKMKKIIIKDIEDAYYNS</sequence>
<dbReference type="InterPro" id="IPR029068">
    <property type="entry name" value="Glyas_Bleomycin-R_OHBP_Dase"/>
</dbReference>
<proteinExistence type="predicted"/>
<dbReference type="Gene3D" id="3.30.720.110">
    <property type="match status" value="1"/>
</dbReference>
<dbReference type="Pfam" id="PF06983">
    <property type="entry name" value="3-dmu-9_3-mt"/>
    <property type="match status" value="2"/>
</dbReference>
<name>A0A1G7JP39_9FLAO</name>
<keyword evidence="2" id="KW-0808">Transferase</keyword>
<dbReference type="EMBL" id="FNBH01000001">
    <property type="protein sequence ID" value="SDF26646.1"/>
    <property type="molecule type" value="Genomic_DNA"/>
</dbReference>
<keyword evidence="2" id="KW-0830">Ubiquinone</keyword>
<dbReference type="PANTHER" id="PTHR33990">
    <property type="entry name" value="PROTEIN YJDN-RELATED"/>
    <property type="match status" value="1"/>
</dbReference>
<dbReference type="CDD" id="cd06588">
    <property type="entry name" value="PhnB_like"/>
    <property type="match status" value="2"/>
</dbReference>
<dbReference type="RefSeq" id="WP_089872618.1">
    <property type="nucleotide sequence ID" value="NZ_FNBH01000001.1"/>
</dbReference>
<dbReference type="Proteomes" id="UP000199203">
    <property type="component" value="Unassembled WGS sequence"/>
</dbReference>
<evidence type="ECO:0000313" key="3">
    <source>
        <dbReference type="Proteomes" id="UP000199203"/>
    </source>
</evidence>
<protein>
    <submittedName>
        <fullName evidence="2">Glyoxalase superfamily enzyme, possibly 3-demethylubiquinone-9 3-methyltransferase</fullName>
    </submittedName>
</protein>
<reference evidence="3" key="1">
    <citation type="submission" date="2016-10" db="EMBL/GenBank/DDBJ databases">
        <authorList>
            <person name="Varghese N."/>
            <person name="Submissions S."/>
        </authorList>
    </citation>
    <scope>NUCLEOTIDE SEQUENCE [LARGE SCALE GENOMIC DNA]</scope>
    <source>
        <strain evidence="3">DSM 19684</strain>
    </source>
</reference>
<dbReference type="OrthoDB" id="9806473at2"/>
<dbReference type="GO" id="GO:0008168">
    <property type="term" value="F:methyltransferase activity"/>
    <property type="evidence" value="ECO:0007669"/>
    <property type="project" value="UniProtKB-KW"/>
</dbReference>
<dbReference type="SUPFAM" id="SSF54593">
    <property type="entry name" value="Glyoxalase/Bleomycin resistance protein/Dihydroxybiphenyl dioxygenase"/>
    <property type="match status" value="2"/>
</dbReference>
<gene>
    <name evidence="2" type="ORF">SAMN05421825_1445</name>
</gene>
<evidence type="ECO:0000259" key="1">
    <source>
        <dbReference type="Pfam" id="PF06983"/>
    </source>
</evidence>
<accession>A0A1G7JP39</accession>
<dbReference type="STRING" id="454006.SAMN05421825_1445"/>
<keyword evidence="2" id="KW-0489">Methyltransferase</keyword>
<keyword evidence="3" id="KW-1185">Reference proteome</keyword>
<feature type="domain" description="PhnB-like" evidence="1">
    <location>
        <begin position="123"/>
        <end position="243"/>
    </location>
</feature>
<organism evidence="2 3">
    <name type="scientific">Epilithonimonas hungarica</name>
    <dbReference type="NCBI Taxonomy" id="454006"/>
    <lineage>
        <taxon>Bacteria</taxon>
        <taxon>Pseudomonadati</taxon>
        <taxon>Bacteroidota</taxon>
        <taxon>Flavobacteriia</taxon>
        <taxon>Flavobacteriales</taxon>
        <taxon>Weeksellaceae</taxon>
        <taxon>Chryseobacterium group</taxon>
        <taxon>Epilithonimonas</taxon>
    </lineage>
</organism>
<dbReference type="Gene3D" id="3.30.720.100">
    <property type="match status" value="1"/>
</dbReference>
<dbReference type="InterPro" id="IPR028973">
    <property type="entry name" value="PhnB-like"/>
</dbReference>
<dbReference type="Gene3D" id="3.10.180.10">
    <property type="entry name" value="2,3-Dihydroxybiphenyl 1,2-Dioxygenase, domain 1"/>
    <property type="match status" value="1"/>
</dbReference>
<dbReference type="GO" id="GO:0032259">
    <property type="term" value="P:methylation"/>
    <property type="evidence" value="ECO:0007669"/>
    <property type="project" value="UniProtKB-KW"/>
</dbReference>
<feature type="domain" description="PhnB-like" evidence="1">
    <location>
        <begin position="4"/>
        <end position="114"/>
    </location>
</feature>
<dbReference type="AlphaFoldDB" id="A0A1G7JP39"/>
<evidence type="ECO:0000313" key="2">
    <source>
        <dbReference type="EMBL" id="SDF26646.1"/>
    </source>
</evidence>